<dbReference type="PROSITE" id="PS51318">
    <property type="entry name" value="TAT"/>
    <property type="match status" value="1"/>
</dbReference>
<dbReference type="InterPro" id="IPR028082">
    <property type="entry name" value="Peripla_BP_I"/>
</dbReference>
<keyword evidence="2" id="KW-0732">Signal</keyword>
<dbReference type="Proteomes" id="UP000184387">
    <property type="component" value="Unassembled WGS sequence"/>
</dbReference>
<accession>A0A1M6IG65</accession>
<evidence type="ECO:0000256" key="3">
    <source>
        <dbReference type="ARBA" id="ARBA00022970"/>
    </source>
</evidence>
<keyword evidence="6" id="KW-1185">Reference proteome</keyword>
<sequence>MTTRQPEIGRRLALGAGAVLLAGGGATRARAQQAPTIRIGFLTDLSGPYKDITGETGAICARQAIADFGAAEKGINVEVLLSDHQHRPDVGVGIMREWFDRGDVDMILDVGSSAIALAAGGLVTERNKVHLNTGAASSDLTGRSCNANTIHWPYDTWSNANSTARSLLTSGGNRWFFVTADYAFGKSMQADATRIVEAGGGQVVGAAVHPFPGTTDFSSYLVQARARRANVVAFANAGADTLNCVKQAAEFGLARAGIRPAALVAFIQDIKALGLETAQGLTISESFYWDLNDRTRAFTERLKPRLTNGNMPNMDHAAAYSATLHYLKAVAELGVARAKADGREVVAAMKRMPTEDDCFGRGSVRADGRKIHPMYLWEAKKPAESTGPWDLLKLVGTTPAEQAFRPLTEGGCALVTN</sequence>
<feature type="domain" description="Leucine-binding protein" evidence="4">
    <location>
        <begin position="36"/>
        <end position="380"/>
    </location>
</feature>
<dbReference type="InterPro" id="IPR051010">
    <property type="entry name" value="BCAA_transport"/>
</dbReference>
<dbReference type="RefSeq" id="WP_073134836.1">
    <property type="nucleotide sequence ID" value="NZ_FQZF01000012.1"/>
</dbReference>
<reference evidence="5 6" key="1">
    <citation type="submission" date="2016-11" db="EMBL/GenBank/DDBJ databases">
        <authorList>
            <person name="Jaros S."/>
            <person name="Januszkiewicz K."/>
            <person name="Wedrychowicz H."/>
        </authorList>
    </citation>
    <scope>NUCLEOTIDE SEQUENCE [LARGE SCALE GENOMIC DNA]</scope>
    <source>
        <strain evidence="5 6">DSM 14916</strain>
    </source>
</reference>
<evidence type="ECO:0000313" key="5">
    <source>
        <dbReference type="EMBL" id="SHJ33346.1"/>
    </source>
</evidence>
<dbReference type="PANTHER" id="PTHR30483">
    <property type="entry name" value="LEUCINE-SPECIFIC-BINDING PROTEIN"/>
    <property type="match status" value="1"/>
</dbReference>
<evidence type="ECO:0000256" key="2">
    <source>
        <dbReference type="ARBA" id="ARBA00022729"/>
    </source>
</evidence>
<dbReference type="CDD" id="cd06327">
    <property type="entry name" value="PBP1_SBP-like"/>
    <property type="match status" value="1"/>
</dbReference>
<dbReference type="InterPro" id="IPR028081">
    <property type="entry name" value="Leu-bd"/>
</dbReference>
<name>A0A1M6IG65_9PROT</name>
<dbReference type="OrthoDB" id="7237299at2"/>
<keyword evidence="3" id="KW-0813">Transport</keyword>
<comment type="similarity">
    <text evidence="1">Belongs to the leucine-binding protein family.</text>
</comment>
<dbReference type="Pfam" id="PF13458">
    <property type="entry name" value="Peripla_BP_6"/>
    <property type="match status" value="1"/>
</dbReference>
<dbReference type="PANTHER" id="PTHR30483:SF6">
    <property type="entry name" value="PERIPLASMIC BINDING PROTEIN OF ABC TRANSPORTER FOR NATURAL AMINO ACIDS"/>
    <property type="match status" value="1"/>
</dbReference>
<evidence type="ECO:0000259" key="4">
    <source>
        <dbReference type="Pfam" id="PF13458"/>
    </source>
</evidence>
<gene>
    <name evidence="5" type="ORF">SAMN02745194_02302</name>
</gene>
<dbReference type="EMBL" id="FQZF01000012">
    <property type="protein sequence ID" value="SHJ33346.1"/>
    <property type="molecule type" value="Genomic_DNA"/>
</dbReference>
<protein>
    <submittedName>
        <fullName evidence="5">Amino acid/amide ABC transporter substrate-binding protein, HAAT family</fullName>
    </submittedName>
</protein>
<keyword evidence="3" id="KW-0029">Amino-acid transport</keyword>
<dbReference type="GO" id="GO:0006865">
    <property type="term" value="P:amino acid transport"/>
    <property type="evidence" value="ECO:0007669"/>
    <property type="project" value="UniProtKB-KW"/>
</dbReference>
<dbReference type="STRING" id="198092.SAMN02745194_02302"/>
<dbReference type="SUPFAM" id="SSF53822">
    <property type="entry name" value="Periplasmic binding protein-like I"/>
    <property type="match status" value="1"/>
</dbReference>
<dbReference type="Gene3D" id="3.40.50.2300">
    <property type="match status" value="2"/>
</dbReference>
<evidence type="ECO:0000256" key="1">
    <source>
        <dbReference type="ARBA" id="ARBA00010062"/>
    </source>
</evidence>
<organism evidence="5 6">
    <name type="scientific">Muricoccus roseus</name>
    <dbReference type="NCBI Taxonomy" id="198092"/>
    <lineage>
        <taxon>Bacteria</taxon>
        <taxon>Pseudomonadati</taxon>
        <taxon>Pseudomonadota</taxon>
        <taxon>Alphaproteobacteria</taxon>
        <taxon>Acetobacterales</taxon>
        <taxon>Roseomonadaceae</taxon>
        <taxon>Muricoccus</taxon>
    </lineage>
</organism>
<dbReference type="InterPro" id="IPR006311">
    <property type="entry name" value="TAT_signal"/>
</dbReference>
<evidence type="ECO:0000313" key="6">
    <source>
        <dbReference type="Proteomes" id="UP000184387"/>
    </source>
</evidence>
<dbReference type="AlphaFoldDB" id="A0A1M6IG65"/>
<proteinExistence type="inferred from homology"/>